<feature type="region of interest" description="Disordered" evidence="4">
    <location>
        <begin position="717"/>
        <end position="761"/>
    </location>
</feature>
<feature type="compositionally biased region" description="Pro residues" evidence="4">
    <location>
        <begin position="429"/>
        <end position="440"/>
    </location>
</feature>
<evidence type="ECO:0000313" key="6">
    <source>
        <dbReference type="EMBL" id="KAJ1177918.1"/>
    </source>
</evidence>
<dbReference type="GO" id="GO:0006368">
    <property type="term" value="P:transcription elongation by RNA polymerase II"/>
    <property type="evidence" value="ECO:0007669"/>
    <property type="project" value="InterPro"/>
</dbReference>
<dbReference type="SMART" id="SM00509">
    <property type="entry name" value="TFS2N"/>
    <property type="match status" value="1"/>
</dbReference>
<feature type="compositionally biased region" description="Basic and acidic residues" evidence="4">
    <location>
        <begin position="299"/>
        <end position="373"/>
    </location>
</feature>
<dbReference type="CDD" id="cd00183">
    <property type="entry name" value="TFIIS_I"/>
    <property type="match status" value="1"/>
</dbReference>
<evidence type="ECO:0000256" key="2">
    <source>
        <dbReference type="ARBA" id="ARBA00023242"/>
    </source>
</evidence>
<sequence>MAAVGVLETVEKLQARLTGGSEPKKLYKSLKRLAELPITIDILVETGVGKTVNSLRKHELVGEFAKSLVARWKKLVPQEADRNNVHSVEQELDRSSSQKRPRDSSPQDCEDELESQYRATAQLPRSKPMEQDNLGKKNRKDTERAHRMQEDRWQSPPPAQYSDREDSDNEQSHVEEAPDSPPLIYIDQRESELNRSHRKTNKSCSSWNPLSGEPDTGYQEPVDMLAMRHNKEHRPSHREKHRAEDSQSHERLSKPSVKEPHREQCSAGSSRDKLENWQGGDLDAKRVRGQEHITPPSISKKERSFLHSDDRREHPVAPGTFKKERSQVHSDDSSELVRKQKHHDVEKSKIDRTYLETDSLSTDHEKPRAEREKKSKSHPTDTSPHEKKSVKFSSVVDHDKDDTFEQPTMSFESYLSYDLPKKKKKPVKQPVPQPPPPPAPAKGSSSSSSNKQNGTKESNKSSQSTKKSSHMKRERTPSPPPKPKKIKIDAVPVLPDIPLPPIQPNYRPLPTLETVPFSPQKKKIVAPSVLDEDEAGFTGRRFNSKMQVYSGSKTTYLPKMMSLYEQCIRVLANNIDLIEEVGGVPYSLLEPVLEKCTPEQLYRIEQCNHVLIEDTDRLWMGHCQRDFKKEQAEEFESWREMYLRLHDAREQKLAMLTQNIRSAHANRPKGRQAKMAFVNVEAKPPRDVRRRQEKFGTGGAVVKDKIRIKPAPFSPVRSTIAAPEESYTEEPRSYDGPSTSSAYSSTAVSSVSPPMSDPRRPIVKKIAPMMAKTIKAFKNRFSRR</sequence>
<dbReference type="Gene3D" id="1.20.930.10">
    <property type="entry name" value="Conserved domain common to transcription factors TFIIS, elongin A, CRSP70"/>
    <property type="match status" value="1"/>
</dbReference>
<feature type="domain" description="TFIIS N-terminal" evidence="5">
    <location>
        <begin position="1"/>
        <end position="79"/>
    </location>
</feature>
<dbReference type="SUPFAM" id="SSF47676">
    <property type="entry name" value="Conserved domain common to transcription factors TFIIS, elongin A, CRSP70"/>
    <property type="match status" value="1"/>
</dbReference>
<feature type="compositionally biased region" description="Basic and acidic residues" evidence="4">
    <location>
        <begin position="241"/>
        <end position="275"/>
    </location>
</feature>
<dbReference type="Pfam" id="PF06881">
    <property type="entry name" value="Elongin_A"/>
    <property type="match status" value="1"/>
</dbReference>
<comment type="subcellular location">
    <subcellularLocation>
        <location evidence="1 3">Nucleus</location>
    </subcellularLocation>
</comment>
<feature type="compositionally biased region" description="Basic and acidic residues" evidence="4">
    <location>
        <begin position="83"/>
        <end position="105"/>
    </location>
</feature>
<feature type="compositionally biased region" description="Basic and acidic residues" evidence="4">
    <location>
        <begin position="127"/>
        <end position="153"/>
    </location>
</feature>
<evidence type="ECO:0000256" key="3">
    <source>
        <dbReference type="PROSITE-ProRule" id="PRU00649"/>
    </source>
</evidence>
<accession>A0AAV7TMT1</accession>
<evidence type="ECO:0000256" key="4">
    <source>
        <dbReference type="SAM" id="MobiDB-lite"/>
    </source>
</evidence>
<keyword evidence="7" id="KW-1185">Reference proteome</keyword>
<dbReference type="InterPro" id="IPR003617">
    <property type="entry name" value="TFIIS/CRSP70_N_sub"/>
</dbReference>
<dbReference type="Pfam" id="PF08711">
    <property type="entry name" value="Med26"/>
    <property type="match status" value="1"/>
</dbReference>
<feature type="region of interest" description="Disordered" evidence="4">
    <location>
        <begin position="83"/>
        <end position="486"/>
    </location>
</feature>
<dbReference type="PANTHER" id="PTHR15141:SF75">
    <property type="entry name" value="ELONGIN-A"/>
    <property type="match status" value="1"/>
</dbReference>
<keyword evidence="2 3" id="KW-0539">Nucleus</keyword>
<evidence type="ECO:0000259" key="5">
    <source>
        <dbReference type="PROSITE" id="PS51319"/>
    </source>
</evidence>
<dbReference type="PANTHER" id="PTHR15141">
    <property type="entry name" value="TRANSCRIPTION ELONGATION FACTOR B POLYPEPTIDE 3"/>
    <property type="match status" value="1"/>
</dbReference>
<feature type="compositionally biased region" description="Low complexity" evidence="4">
    <location>
        <begin position="738"/>
        <end position="754"/>
    </location>
</feature>
<reference evidence="6" key="1">
    <citation type="journal article" date="2022" name="bioRxiv">
        <title>Sequencing and chromosome-scale assembly of the giantPleurodeles waltlgenome.</title>
        <authorList>
            <person name="Brown T."/>
            <person name="Elewa A."/>
            <person name="Iarovenko S."/>
            <person name="Subramanian E."/>
            <person name="Araus A.J."/>
            <person name="Petzold A."/>
            <person name="Susuki M."/>
            <person name="Suzuki K.-i.T."/>
            <person name="Hayashi T."/>
            <person name="Toyoda A."/>
            <person name="Oliveira C."/>
            <person name="Osipova E."/>
            <person name="Leigh N.D."/>
            <person name="Simon A."/>
            <person name="Yun M.H."/>
        </authorList>
    </citation>
    <scope>NUCLEOTIDE SEQUENCE</scope>
    <source>
        <strain evidence="6">20211129_DDA</strain>
        <tissue evidence="6">Liver</tissue>
    </source>
</reference>
<protein>
    <recommendedName>
        <fullName evidence="5">TFIIS N-terminal domain-containing protein</fullName>
    </recommendedName>
</protein>
<proteinExistence type="predicted"/>
<dbReference type="PROSITE" id="PS51319">
    <property type="entry name" value="TFIIS_N"/>
    <property type="match status" value="1"/>
</dbReference>
<gene>
    <name evidence="6" type="ORF">NDU88_003170</name>
</gene>
<dbReference type="Gene3D" id="6.10.250.3180">
    <property type="match status" value="1"/>
</dbReference>
<name>A0AAV7TMT1_PLEWA</name>
<dbReference type="GO" id="GO:0070449">
    <property type="term" value="C:elongin complex"/>
    <property type="evidence" value="ECO:0007669"/>
    <property type="project" value="InterPro"/>
</dbReference>
<feature type="compositionally biased region" description="Basic and acidic residues" evidence="4">
    <location>
        <begin position="282"/>
        <end position="291"/>
    </location>
</feature>
<feature type="compositionally biased region" description="Low complexity" evidence="4">
    <location>
        <begin position="441"/>
        <end position="453"/>
    </location>
</feature>
<dbReference type="Proteomes" id="UP001066276">
    <property type="component" value="Chromosome 3_2"/>
</dbReference>
<feature type="compositionally biased region" description="Basic residues" evidence="4">
    <location>
        <begin position="228"/>
        <end position="240"/>
    </location>
</feature>
<organism evidence="6 7">
    <name type="scientific">Pleurodeles waltl</name>
    <name type="common">Iberian ribbed newt</name>
    <dbReference type="NCBI Taxonomy" id="8319"/>
    <lineage>
        <taxon>Eukaryota</taxon>
        <taxon>Metazoa</taxon>
        <taxon>Chordata</taxon>
        <taxon>Craniata</taxon>
        <taxon>Vertebrata</taxon>
        <taxon>Euteleostomi</taxon>
        <taxon>Amphibia</taxon>
        <taxon>Batrachia</taxon>
        <taxon>Caudata</taxon>
        <taxon>Salamandroidea</taxon>
        <taxon>Salamandridae</taxon>
        <taxon>Pleurodelinae</taxon>
        <taxon>Pleurodeles</taxon>
    </lineage>
</organism>
<dbReference type="InterPro" id="IPR017923">
    <property type="entry name" value="TFIIS_N"/>
</dbReference>
<evidence type="ECO:0000256" key="1">
    <source>
        <dbReference type="ARBA" id="ARBA00004123"/>
    </source>
</evidence>
<dbReference type="InterPro" id="IPR010684">
    <property type="entry name" value="RNA_pol_II_trans_fac_SIII_A"/>
</dbReference>
<dbReference type="EMBL" id="JANPWB010000006">
    <property type="protein sequence ID" value="KAJ1177918.1"/>
    <property type="molecule type" value="Genomic_DNA"/>
</dbReference>
<dbReference type="AlphaFoldDB" id="A0AAV7TMT1"/>
<comment type="caution">
    <text evidence="6">The sequence shown here is derived from an EMBL/GenBank/DDBJ whole genome shotgun (WGS) entry which is preliminary data.</text>
</comment>
<evidence type="ECO:0000313" key="7">
    <source>
        <dbReference type="Proteomes" id="UP001066276"/>
    </source>
</evidence>
<dbReference type="InterPro" id="IPR051870">
    <property type="entry name" value="Elongin-A_domain"/>
</dbReference>
<dbReference type="InterPro" id="IPR035441">
    <property type="entry name" value="TFIIS/LEDGF_dom_sf"/>
</dbReference>